<evidence type="ECO:0000313" key="1">
    <source>
        <dbReference type="EMBL" id="ACZ49997.1"/>
    </source>
</evidence>
<dbReference type="AlphaFoldDB" id="A0A2P0HLW8"/>
<dbReference type="Proteomes" id="UP000000427">
    <property type="component" value="Chromosome"/>
</dbReference>
<protein>
    <submittedName>
        <fullName evidence="1">IS231-related transposase</fullName>
    </submittedName>
</protein>
<dbReference type="EMBL" id="AE016879">
    <property type="protein sequence ID" value="ACZ49997.1"/>
    <property type="molecule type" value="Genomic_DNA"/>
</dbReference>
<sequence length="94" mass="11265">MWQLLLIKKKRELSEYKTMYMVKDYFLFLFQAIQKDTQELSKALLRLFNLLQHNIKNSTSRFWFVGMKAISLNRLRSIIYYGNGTITALVKHTN</sequence>
<name>A0A2P0HLW8_BACAN</name>
<evidence type="ECO:0000313" key="2">
    <source>
        <dbReference type="Proteomes" id="UP000000427"/>
    </source>
</evidence>
<organism evidence="1 2">
    <name type="scientific">Bacillus anthracis</name>
    <name type="common">anthrax bacterium</name>
    <dbReference type="NCBI Taxonomy" id="1392"/>
    <lineage>
        <taxon>Bacteria</taxon>
        <taxon>Bacillati</taxon>
        <taxon>Bacillota</taxon>
        <taxon>Bacilli</taxon>
        <taxon>Bacillales</taxon>
        <taxon>Bacillaceae</taxon>
        <taxon>Bacillus</taxon>
        <taxon>Bacillus cereus group</taxon>
    </lineage>
</organism>
<accession>A0A2P0HLW8</accession>
<dbReference type="KEGG" id="ban:BA_3216"/>
<proteinExistence type="predicted"/>
<gene>
    <name evidence="1" type="ordered locus">BA_3216</name>
</gene>
<reference evidence="1 2" key="1">
    <citation type="journal article" date="2003" name="Nature">
        <title>The genome sequence of Bacillus anthracis Ames and comparison to closely related bacteria.</title>
        <authorList>
            <person name="Read T.D."/>
            <person name="Peterson S.N."/>
            <person name="Tourasse N."/>
            <person name="Baillie L.W."/>
            <person name="Paulsen I.T."/>
            <person name="Nelson K.E."/>
            <person name="Tettelin H."/>
            <person name="Fouts D.E."/>
            <person name="Eisen J.A."/>
            <person name="Gill S.R."/>
            <person name="Holtzapple E.K."/>
            <person name="Okstad O.A."/>
            <person name="Helgason E."/>
            <person name="Rilstone J."/>
            <person name="Wu M."/>
            <person name="Kolonay J.F."/>
            <person name="Beanan M.J."/>
            <person name="Dodson R.J."/>
            <person name="Brinkac L.M."/>
            <person name="Gwinn M."/>
            <person name="DeBoy R.T."/>
            <person name="Madpu R."/>
            <person name="Daugherty S.C."/>
            <person name="Durkin A.S."/>
            <person name="Haft D.H."/>
            <person name="Nelson W.C."/>
            <person name="Peterson J.D."/>
            <person name="Pop M."/>
            <person name="Khouri H.M."/>
            <person name="Radune D."/>
            <person name="Benton J.L."/>
            <person name="Mahamoud Y."/>
            <person name="Jiang L."/>
            <person name="Hance I.R."/>
            <person name="Weidman J.F."/>
            <person name="Berry K.J."/>
            <person name="Plaut R.D."/>
            <person name="Wolf A.M."/>
            <person name="Watkins K.L."/>
            <person name="Nierman W.C."/>
            <person name="Hazen A."/>
            <person name="Cline R."/>
            <person name="Redmond C."/>
            <person name="Thwaite J.E."/>
            <person name="White O."/>
            <person name="Salzberg S.L."/>
            <person name="Thomason B."/>
            <person name="Friedlander A.M."/>
            <person name="Koehler T.M."/>
            <person name="Hanna P.C."/>
            <person name="Kolsto A.B."/>
            <person name="Fraser C.M."/>
        </authorList>
    </citation>
    <scope>NUCLEOTIDE SEQUENCE [LARGE SCALE GENOMIC DNA]</scope>
    <source>
        <strain evidence="2">Ames / isolate Porton</strain>
    </source>
</reference>